<dbReference type="HOGENOM" id="CLU_539721_0_0_1"/>
<evidence type="ECO:0000313" key="1">
    <source>
        <dbReference type="EMBL" id="KEY75008.1"/>
    </source>
</evidence>
<name>A0A084BBS9_STACB</name>
<organism evidence="1 2">
    <name type="scientific">Stachybotrys chartarum (strain CBS 109288 / IBT 7711)</name>
    <name type="common">Toxic black mold</name>
    <name type="synonym">Stilbospora chartarum</name>
    <dbReference type="NCBI Taxonomy" id="1280523"/>
    <lineage>
        <taxon>Eukaryota</taxon>
        <taxon>Fungi</taxon>
        <taxon>Dikarya</taxon>
        <taxon>Ascomycota</taxon>
        <taxon>Pezizomycotina</taxon>
        <taxon>Sordariomycetes</taxon>
        <taxon>Hypocreomycetidae</taxon>
        <taxon>Hypocreales</taxon>
        <taxon>Stachybotryaceae</taxon>
        <taxon>Stachybotrys</taxon>
    </lineage>
</organism>
<reference evidence="1 2" key="1">
    <citation type="journal article" date="2014" name="BMC Genomics">
        <title>Comparative genome sequencing reveals chemotype-specific gene clusters in the toxigenic black mold Stachybotrys.</title>
        <authorList>
            <person name="Semeiks J."/>
            <person name="Borek D."/>
            <person name="Otwinowski Z."/>
            <person name="Grishin N.V."/>
        </authorList>
    </citation>
    <scope>NUCLEOTIDE SEQUENCE [LARGE SCALE GENOMIC DNA]</scope>
    <source>
        <strain evidence="2">CBS 109288 / IBT 7711</strain>
    </source>
</reference>
<keyword evidence="2" id="KW-1185">Reference proteome</keyword>
<proteinExistence type="predicted"/>
<dbReference type="AlphaFoldDB" id="A0A084BBS9"/>
<gene>
    <name evidence="1" type="ORF">S7711_01350</name>
</gene>
<dbReference type="Proteomes" id="UP000028045">
    <property type="component" value="Unassembled WGS sequence"/>
</dbReference>
<accession>A0A084BBS9</accession>
<protein>
    <submittedName>
        <fullName evidence="1">Uncharacterized protein</fullName>
    </submittedName>
</protein>
<dbReference type="OrthoDB" id="5102964at2759"/>
<dbReference type="EMBL" id="KL647405">
    <property type="protein sequence ID" value="KEY75008.1"/>
    <property type="molecule type" value="Genomic_DNA"/>
</dbReference>
<evidence type="ECO:0000313" key="2">
    <source>
        <dbReference type="Proteomes" id="UP000028045"/>
    </source>
</evidence>
<sequence length="568" mass="64985">MASTTSGLLSLPIELRVRVWEECAANGAWVDLLQCNRQIHQELSPICTFPDEDAVVERMVITVDSSYVRGRWLSVRCHWPSMAATGPSRRSQRVLEIPLQYVNCAFCKRLWNTTTVREIEINLVAPRTGHFFGAFLMMLAKFSDLTTLLCWTAPRHVFFLTDVACSHDDGQVRHNQSSFWKCRFDNELLVYGVRRPEGTDGGSLPFAWEFFLPESIRLVDEEMVQDRTQHPVPIHLPSSLPCMAMNADYRTMISSLALADGFHGARADGIRDWETLFETRPAANFMEAIWIISDASQNIYNEWMCRLLGCLFGIIVTEIDFLKSLLSTYLDHHTGPPGGAMDMLRLHRFKTYLLSPDQYLASTRVRYNPRENSTSPERPRRLGGVIQDVTLHFMRLFNPLAERQVRLLRDACPHLRQVQWPKACSDGQATDFVCPPHLWVDSYPQGICYRQTSGPGDVSHSTWDSKSIARWGHGQKSKTTMVFFGPKGCRPYKAVWECIMCCTEARCAHVQLCSDWAKRRLIPSVGWVDTEEDVRWVFRDIGPVELDIDEDVAELTLMRHTACEVERS</sequence>